<name>A0A1S8RZ27_CLOBE</name>
<dbReference type="EMBL" id="LZZI01000103">
    <property type="protein sequence ID" value="OOM58466.1"/>
    <property type="molecule type" value="Genomic_DNA"/>
</dbReference>
<dbReference type="AlphaFoldDB" id="A0A1S8RZ27"/>
<accession>A0A1S8RZ27</accession>
<protein>
    <submittedName>
        <fullName evidence="1">Uncharacterized protein</fullName>
    </submittedName>
</protein>
<reference evidence="1 2" key="1">
    <citation type="submission" date="2016-05" db="EMBL/GenBank/DDBJ databases">
        <title>Microbial solvent formation.</title>
        <authorList>
            <person name="Poehlein A."/>
            <person name="Montoya Solano J.D."/>
            <person name="Flitsch S."/>
            <person name="Krabben P."/>
            <person name="Duerre P."/>
            <person name="Daniel R."/>
        </authorList>
    </citation>
    <scope>NUCLEOTIDE SEQUENCE [LARGE SCALE GENOMIC DNA]</scope>
    <source>
        <strain evidence="1 2">DSM 53</strain>
    </source>
</reference>
<evidence type="ECO:0000313" key="2">
    <source>
        <dbReference type="Proteomes" id="UP000190973"/>
    </source>
</evidence>
<gene>
    <name evidence="1" type="ORF">CLBCK_40440</name>
</gene>
<evidence type="ECO:0000313" key="1">
    <source>
        <dbReference type="EMBL" id="OOM58466.1"/>
    </source>
</evidence>
<proteinExistence type="predicted"/>
<organism evidence="1 2">
    <name type="scientific">Clostridium beijerinckii</name>
    <name type="common">Clostridium MP</name>
    <dbReference type="NCBI Taxonomy" id="1520"/>
    <lineage>
        <taxon>Bacteria</taxon>
        <taxon>Bacillati</taxon>
        <taxon>Bacillota</taxon>
        <taxon>Clostridia</taxon>
        <taxon>Eubacteriales</taxon>
        <taxon>Clostridiaceae</taxon>
        <taxon>Clostridium</taxon>
    </lineage>
</organism>
<dbReference type="Proteomes" id="UP000190973">
    <property type="component" value="Unassembled WGS sequence"/>
</dbReference>
<sequence>MIGLRQNLVFFLVFKNTTSLTSGSGKLLAISRKKINLRYKIIVGLPTETIKYKDVCQLIDIDSLAHSK</sequence>
<comment type="caution">
    <text evidence="1">The sequence shown here is derived from an EMBL/GenBank/DDBJ whole genome shotgun (WGS) entry which is preliminary data.</text>
</comment>